<dbReference type="GO" id="GO:0004617">
    <property type="term" value="F:phosphoglycerate dehydrogenase activity"/>
    <property type="evidence" value="ECO:0007669"/>
    <property type="project" value="UniProtKB-UniRule"/>
</dbReference>
<dbReference type="Gene3D" id="3.40.50.720">
    <property type="entry name" value="NAD(P)-binding Rossmann-like Domain"/>
    <property type="match status" value="2"/>
</dbReference>
<dbReference type="PROSITE" id="PS00065">
    <property type="entry name" value="D_2_HYDROXYACID_DH_1"/>
    <property type="match status" value="1"/>
</dbReference>
<dbReference type="PANTHER" id="PTHR42789">
    <property type="entry name" value="D-ISOMER SPECIFIC 2-HYDROXYACID DEHYDROGENASE FAMILY PROTEIN (AFU_ORTHOLOGUE AFUA_6G10090)"/>
    <property type="match status" value="1"/>
</dbReference>
<dbReference type="Gene3D" id="3.30.70.260">
    <property type="match status" value="1"/>
</dbReference>
<dbReference type="Proteomes" id="UP000306985">
    <property type="component" value="Unassembled WGS sequence"/>
</dbReference>
<comment type="caution">
    <text evidence="13">The sequence shown here is derived from an EMBL/GenBank/DDBJ whole genome shotgun (WGS) entry which is preliminary data.</text>
</comment>
<dbReference type="InterPro" id="IPR036291">
    <property type="entry name" value="NAD(P)-bd_dom_sf"/>
</dbReference>
<evidence type="ECO:0000256" key="4">
    <source>
        <dbReference type="ARBA" id="ARBA00021582"/>
    </source>
</evidence>
<dbReference type="SUPFAM" id="SSF51735">
    <property type="entry name" value="NAD(P)-binding Rossmann-fold domains"/>
    <property type="match status" value="1"/>
</dbReference>
<dbReference type="FunFam" id="3.40.50.720:FF:000021">
    <property type="entry name" value="D-3-phosphoglycerate dehydrogenase"/>
    <property type="match status" value="1"/>
</dbReference>
<dbReference type="PANTHER" id="PTHR42789:SF1">
    <property type="entry name" value="D-ISOMER SPECIFIC 2-HYDROXYACID DEHYDROGENASE FAMILY PROTEIN (AFU_ORTHOLOGUE AFUA_6G10090)"/>
    <property type="match status" value="1"/>
</dbReference>
<dbReference type="InterPro" id="IPR050857">
    <property type="entry name" value="D-2-hydroxyacid_DH"/>
</dbReference>
<feature type="domain" description="ACT" evidence="12">
    <location>
        <begin position="460"/>
        <end position="533"/>
    </location>
</feature>
<dbReference type="Gene3D" id="3.30.1330.90">
    <property type="entry name" value="D-3-phosphoglycerate dehydrogenase, domain 3"/>
    <property type="match status" value="1"/>
</dbReference>
<dbReference type="PROSITE" id="PS51671">
    <property type="entry name" value="ACT"/>
    <property type="match status" value="1"/>
</dbReference>
<dbReference type="Pfam" id="PF19304">
    <property type="entry name" value="PGDH_inter"/>
    <property type="match status" value="1"/>
</dbReference>
<dbReference type="OrthoDB" id="9793626at2"/>
<keyword evidence="8 11" id="KW-0718">Serine biosynthesis</keyword>
<protein>
    <recommendedName>
        <fullName evidence="4 11">D-3-phosphoglycerate dehydrogenase</fullName>
        <ecNumber evidence="11">1.1.1.95</ecNumber>
    </recommendedName>
</protein>
<comment type="function">
    <text evidence="1">Catalyzes the reversible oxidation of 3-phospho-D-glycerate to 3-phosphonooxypyruvate, the first step of the phosphorylated L-serine biosynthesis pathway. Also catalyzes the reversible oxidation of 2-hydroxyglutarate to 2-oxoglutarate.</text>
</comment>
<dbReference type="InterPro" id="IPR029009">
    <property type="entry name" value="ASB_dom_sf"/>
</dbReference>
<comment type="similarity">
    <text evidence="3 11">Belongs to the D-isomer specific 2-hydroxyacid dehydrogenase family.</text>
</comment>
<evidence type="ECO:0000256" key="5">
    <source>
        <dbReference type="ARBA" id="ARBA00022605"/>
    </source>
</evidence>
<dbReference type="SUPFAM" id="SSF55021">
    <property type="entry name" value="ACT-like"/>
    <property type="match status" value="1"/>
</dbReference>
<dbReference type="EC" id="1.1.1.95" evidence="11"/>
<dbReference type="InterPro" id="IPR029752">
    <property type="entry name" value="D-isomer_DH_CS1"/>
</dbReference>
<dbReference type="GO" id="GO:0006564">
    <property type="term" value="P:L-serine biosynthetic process"/>
    <property type="evidence" value="ECO:0007669"/>
    <property type="project" value="UniProtKB-UniRule"/>
</dbReference>
<dbReference type="Pfam" id="PF00389">
    <property type="entry name" value="2-Hacid_dh"/>
    <property type="match status" value="1"/>
</dbReference>
<dbReference type="AlphaFoldDB" id="A0A4U6QM29"/>
<organism evidence="13 14">
    <name type="scientific">Nakamurella flava</name>
    <dbReference type="NCBI Taxonomy" id="2576308"/>
    <lineage>
        <taxon>Bacteria</taxon>
        <taxon>Bacillati</taxon>
        <taxon>Actinomycetota</taxon>
        <taxon>Actinomycetes</taxon>
        <taxon>Nakamurellales</taxon>
        <taxon>Nakamurellaceae</taxon>
        <taxon>Nakamurella</taxon>
    </lineage>
</organism>
<comment type="catalytic activity">
    <reaction evidence="10 11">
        <text>(2R)-3-phosphoglycerate + NAD(+) = 3-phosphooxypyruvate + NADH + H(+)</text>
        <dbReference type="Rhea" id="RHEA:12641"/>
        <dbReference type="ChEBI" id="CHEBI:15378"/>
        <dbReference type="ChEBI" id="CHEBI:18110"/>
        <dbReference type="ChEBI" id="CHEBI:57540"/>
        <dbReference type="ChEBI" id="CHEBI:57945"/>
        <dbReference type="ChEBI" id="CHEBI:58272"/>
        <dbReference type="EC" id="1.1.1.95"/>
    </reaction>
</comment>
<dbReference type="NCBIfam" id="TIGR01327">
    <property type="entry name" value="PGDH"/>
    <property type="match status" value="1"/>
</dbReference>
<reference evidence="13 14" key="1">
    <citation type="submission" date="2019-05" db="EMBL/GenBank/DDBJ databases">
        <title>Nakamurella sp. N5BH11, whole genome shotgun sequence.</title>
        <authorList>
            <person name="Tuo L."/>
        </authorList>
    </citation>
    <scope>NUCLEOTIDE SEQUENCE [LARGE SCALE GENOMIC DNA]</scope>
    <source>
        <strain evidence="13 14">N5BH11</strain>
    </source>
</reference>
<evidence type="ECO:0000256" key="2">
    <source>
        <dbReference type="ARBA" id="ARBA00005216"/>
    </source>
</evidence>
<dbReference type="InterPro" id="IPR045865">
    <property type="entry name" value="ACT-like_dom_sf"/>
</dbReference>
<evidence type="ECO:0000256" key="10">
    <source>
        <dbReference type="ARBA" id="ARBA00048731"/>
    </source>
</evidence>
<keyword evidence="7 11" id="KW-0520">NAD</keyword>
<evidence type="ECO:0000313" key="13">
    <source>
        <dbReference type="EMBL" id="TKV61441.1"/>
    </source>
</evidence>
<gene>
    <name evidence="13" type="ORF">FDO65_07650</name>
</gene>
<evidence type="ECO:0000259" key="12">
    <source>
        <dbReference type="PROSITE" id="PS51671"/>
    </source>
</evidence>
<dbReference type="SUPFAM" id="SSF143548">
    <property type="entry name" value="Serine metabolism enzymes domain"/>
    <property type="match status" value="1"/>
</dbReference>
<dbReference type="SUPFAM" id="SSF52283">
    <property type="entry name" value="Formate/glycerate dehydrogenase catalytic domain-like"/>
    <property type="match status" value="1"/>
</dbReference>
<evidence type="ECO:0000256" key="7">
    <source>
        <dbReference type="ARBA" id="ARBA00023027"/>
    </source>
</evidence>
<evidence type="ECO:0000256" key="6">
    <source>
        <dbReference type="ARBA" id="ARBA00023002"/>
    </source>
</evidence>
<sequence length="533" mass="54704">MTTVPQPIVLLAEQLAPSALEALGTEFEIRQVDGADRSALLPALADADAVLIRSATQIDAEALAAAPQLKVVARAGIGLDNVDVPAATARGVLVVNAPQSNIITAAEHALALLLAVARRIPAADASVRAGEWKRNKFTGVELADKTVGVVGLGRIGQLFAARIAAFGTDVIAYDPYLQPARAAALGVRLVDLHTLLAEADAISIHLPRTPETLGLIGAEELKLVKPGVLIVNAARGGLIDEQALADALTEGRVGGAGIDVYATEPLGADNPLRSAPNTVLTPHLGASTTEAQDKAGTAVARSVRLALRGDFVPDAVNVQAAGPVSDELRPWLPLVTRLGTILTGVAGAVPKELVVEVRGDLAAQDTTILQLAAVRGVFAGVITEAVTFVNAPTLAAEHGLTLSGTSTEEIGDYRSVVRLRAAMADGSSRTVTGTLSGPRQVAKLVEVNGRHFDIRAEGNLVVLAYADRPGVMGKVGSLLGEAAVNIEAAQISQELTGRAAIMVLRVDGPPSSDLLDGIAAAVDANAIRAIPAG</sequence>
<evidence type="ECO:0000256" key="9">
    <source>
        <dbReference type="ARBA" id="ARBA00048126"/>
    </source>
</evidence>
<evidence type="ECO:0000256" key="3">
    <source>
        <dbReference type="ARBA" id="ARBA00005854"/>
    </source>
</evidence>
<dbReference type="CDD" id="cd04902">
    <property type="entry name" value="ACT_3PGDH-xct"/>
    <property type="match status" value="1"/>
</dbReference>
<dbReference type="EMBL" id="SZZH01000001">
    <property type="protein sequence ID" value="TKV61441.1"/>
    <property type="molecule type" value="Genomic_DNA"/>
</dbReference>
<evidence type="ECO:0000256" key="11">
    <source>
        <dbReference type="RuleBase" id="RU363003"/>
    </source>
</evidence>
<evidence type="ECO:0000313" key="14">
    <source>
        <dbReference type="Proteomes" id="UP000306985"/>
    </source>
</evidence>
<keyword evidence="6 11" id="KW-0560">Oxidoreductase</keyword>
<comment type="catalytic activity">
    <reaction evidence="9">
        <text>(R)-2-hydroxyglutarate + NAD(+) = 2-oxoglutarate + NADH + H(+)</text>
        <dbReference type="Rhea" id="RHEA:49612"/>
        <dbReference type="ChEBI" id="CHEBI:15378"/>
        <dbReference type="ChEBI" id="CHEBI:15801"/>
        <dbReference type="ChEBI" id="CHEBI:16810"/>
        <dbReference type="ChEBI" id="CHEBI:57540"/>
        <dbReference type="ChEBI" id="CHEBI:57945"/>
        <dbReference type="EC" id="1.1.1.399"/>
    </reaction>
</comment>
<dbReference type="UniPathway" id="UPA00135">
    <property type="reaction ID" value="UER00196"/>
</dbReference>
<dbReference type="InterPro" id="IPR029753">
    <property type="entry name" value="D-isomer_DH_CS"/>
</dbReference>
<accession>A0A4U6QM29</accession>
<dbReference type="Pfam" id="PF02826">
    <property type="entry name" value="2-Hacid_dh_C"/>
    <property type="match status" value="1"/>
</dbReference>
<dbReference type="InterPro" id="IPR006236">
    <property type="entry name" value="PGDH"/>
</dbReference>
<dbReference type="PROSITE" id="PS00670">
    <property type="entry name" value="D_2_HYDROXYACID_DH_2"/>
    <property type="match status" value="1"/>
</dbReference>
<dbReference type="PROSITE" id="PS00671">
    <property type="entry name" value="D_2_HYDROXYACID_DH_3"/>
    <property type="match status" value="1"/>
</dbReference>
<keyword evidence="5 11" id="KW-0028">Amino-acid biosynthesis</keyword>
<dbReference type="InterPro" id="IPR002912">
    <property type="entry name" value="ACT_dom"/>
</dbReference>
<dbReference type="InterPro" id="IPR006139">
    <property type="entry name" value="D-isomer_2_OHA_DH_cat_dom"/>
</dbReference>
<dbReference type="InterPro" id="IPR006140">
    <property type="entry name" value="D-isomer_DH_NAD-bd"/>
</dbReference>
<name>A0A4U6QM29_9ACTN</name>
<dbReference type="Pfam" id="PF01842">
    <property type="entry name" value="ACT"/>
    <property type="match status" value="1"/>
</dbReference>
<dbReference type="RefSeq" id="WP_137448745.1">
    <property type="nucleotide sequence ID" value="NZ_SZZH01000001.1"/>
</dbReference>
<dbReference type="CDD" id="cd12173">
    <property type="entry name" value="PGDH_4"/>
    <property type="match status" value="1"/>
</dbReference>
<evidence type="ECO:0000256" key="1">
    <source>
        <dbReference type="ARBA" id="ARBA00003800"/>
    </source>
</evidence>
<comment type="pathway">
    <text evidence="2 11">Amino-acid biosynthesis; L-serine biosynthesis; L-serine from 3-phospho-D-glycerate: step 1/3.</text>
</comment>
<dbReference type="GO" id="GO:0051287">
    <property type="term" value="F:NAD binding"/>
    <property type="evidence" value="ECO:0007669"/>
    <property type="project" value="UniProtKB-UniRule"/>
</dbReference>
<dbReference type="InterPro" id="IPR045626">
    <property type="entry name" value="PGDH_ASB_dom"/>
</dbReference>
<keyword evidence="14" id="KW-1185">Reference proteome</keyword>
<evidence type="ECO:0000256" key="8">
    <source>
        <dbReference type="ARBA" id="ARBA00023299"/>
    </source>
</evidence>
<proteinExistence type="inferred from homology"/>